<feature type="transmembrane region" description="Helical" evidence="1">
    <location>
        <begin position="42"/>
        <end position="63"/>
    </location>
</feature>
<feature type="transmembrane region" description="Helical" evidence="1">
    <location>
        <begin position="6"/>
        <end position="30"/>
    </location>
</feature>
<proteinExistence type="predicted"/>
<keyword evidence="1" id="KW-0472">Membrane</keyword>
<evidence type="ECO:0000256" key="1">
    <source>
        <dbReference type="SAM" id="Phobius"/>
    </source>
</evidence>
<dbReference type="EMBL" id="MT809205">
    <property type="protein sequence ID" value="QOK36439.1"/>
    <property type="molecule type" value="Genomic_RNA"/>
</dbReference>
<keyword evidence="1" id="KW-1133">Transmembrane helix</keyword>
<organism evidence="2">
    <name type="scientific">Olive leaf yellowing-associated virus</name>
    <dbReference type="NCBI Taxonomy" id="82791"/>
    <lineage>
        <taxon>Viruses</taxon>
        <taxon>Riboviria</taxon>
        <taxon>Orthornavirae</taxon>
        <taxon>Kitrinoviricota</taxon>
        <taxon>Alsuviricetes</taxon>
        <taxon>Martellivirales</taxon>
        <taxon>Closteroviridae</taxon>
        <taxon>Olivavirus</taxon>
        <taxon>Olivavirus flavioleae</taxon>
    </lineage>
</organism>
<sequence length="64" mass="7326">MSPSFNHFVAIVYVVLFIIYNLLILLGMFCENREISKSIEDITSYILVTTIILSSFTILILLLL</sequence>
<evidence type="ECO:0000313" key="2">
    <source>
        <dbReference type="EMBL" id="QOK36439.1"/>
    </source>
</evidence>
<protein>
    <submittedName>
        <fullName evidence="2">p7</fullName>
    </submittedName>
</protein>
<name>A0A7L9K4D4_9CLOS</name>
<reference evidence="2" key="1">
    <citation type="journal article" date="2020" name="Plants (Basel)">
        <title>Molecular Characterization of the Complete Coding Sequence of Olive Leaf Yellowing-Associated Virus.</title>
        <authorList>
            <person name="Ruiz-Garcia A.B."/>
            <person name="Candresse T."/>
            <person name="Canales C."/>
            <person name="Moran F."/>
            <person name="Machado de Oliveira C."/>
            <person name="Bertolini E."/>
            <person name="Olmos A."/>
        </authorList>
    </citation>
    <scope>NUCLEOTIDE SEQUENCE</scope>
    <source>
        <strain evidence="2">CS1</strain>
    </source>
</reference>
<keyword evidence="1" id="KW-0812">Transmembrane</keyword>
<accession>A0A7L9K4D4</accession>